<name>A0A1G2G0E1_9BACT</name>
<evidence type="ECO:0000313" key="2">
    <source>
        <dbReference type="Proteomes" id="UP000177785"/>
    </source>
</evidence>
<accession>A0A1G2G0E1</accession>
<protein>
    <submittedName>
        <fullName evidence="1">Uncharacterized protein</fullName>
    </submittedName>
</protein>
<dbReference type="AlphaFoldDB" id="A0A1G2G0E1"/>
<comment type="caution">
    <text evidence="1">The sequence shown here is derived from an EMBL/GenBank/DDBJ whole genome shotgun (WGS) entry which is preliminary data.</text>
</comment>
<dbReference type="Proteomes" id="UP000177785">
    <property type="component" value="Unassembled WGS sequence"/>
</dbReference>
<evidence type="ECO:0000313" key="1">
    <source>
        <dbReference type="EMBL" id="OGZ43308.1"/>
    </source>
</evidence>
<gene>
    <name evidence="1" type="ORF">A2756_03300</name>
</gene>
<sequence length="144" mass="16232">MIKSGAETFDAEAVLRDAFNDDEKSLEELRLLHKVDDLDTLRLVDDLRIDPTLDGLMLTQTLSKSLGVDVTHGEIFRTIMDGKLHFTAAEQKLYADFLSRDTFRDGDQQIVEDLFEEAGITRGDLKNAMTTIAAAQRQQESKNQ</sequence>
<organism evidence="1 2">
    <name type="scientific">Candidatus Ryanbacteria bacterium RIFCSPHIGHO2_01_FULL_48_27</name>
    <dbReference type="NCBI Taxonomy" id="1802115"/>
    <lineage>
        <taxon>Bacteria</taxon>
        <taxon>Candidatus Ryaniibacteriota</taxon>
    </lineage>
</organism>
<proteinExistence type="predicted"/>
<dbReference type="EMBL" id="MHNL01000037">
    <property type="protein sequence ID" value="OGZ43308.1"/>
    <property type="molecule type" value="Genomic_DNA"/>
</dbReference>
<reference evidence="1 2" key="1">
    <citation type="journal article" date="2016" name="Nat. Commun.">
        <title>Thousands of microbial genomes shed light on interconnected biogeochemical processes in an aquifer system.</title>
        <authorList>
            <person name="Anantharaman K."/>
            <person name="Brown C.T."/>
            <person name="Hug L.A."/>
            <person name="Sharon I."/>
            <person name="Castelle C.J."/>
            <person name="Probst A.J."/>
            <person name="Thomas B.C."/>
            <person name="Singh A."/>
            <person name="Wilkins M.J."/>
            <person name="Karaoz U."/>
            <person name="Brodie E.L."/>
            <person name="Williams K.H."/>
            <person name="Hubbard S.S."/>
            <person name="Banfield J.F."/>
        </authorList>
    </citation>
    <scope>NUCLEOTIDE SEQUENCE [LARGE SCALE GENOMIC DNA]</scope>
</reference>
<dbReference type="STRING" id="1802115.A2756_03300"/>